<comment type="similarity">
    <text evidence="2 15">Belongs to the FPG family.</text>
</comment>
<dbReference type="Pfam" id="PF01149">
    <property type="entry name" value="Fapy_DNA_glyco"/>
    <property type="match status" value="1"/>
</dbReference>
<evidence type="ECO:0000256" key="5">
    <source>
        <dbReference type="ARBA" id="ARBA00022763"/>
    </source>
</evidence>
<feature type="active site" description="Proton donor; for delta-elimination activity" evidence="15">
    <location>
        <position position="272"/>
    </location>
</feature>
<feature type="active site" description="Proton donor; for beta-elimination activity" evidence="15">
    <location>
        <position position="58"/>
    </location>
</feature>
<keyword evidence="6 15" id="KW-0863">Zinc-finger</keyword>
<dbReference type="NCBIfam" id="NF002211">
    <property type="entry name" value="PRK01103.1"/>
    <property type="match status" value="1"/>
</dbReference>
<evidence type="ECO:0000256" key="15">
    <source>
        <dbReference type="HAMAP-Rule" id="MF_00103"/>
    </source>
</evidence>
<feature type="active site" description="Schiff-base intermediate with DNA" evidence="15">
    <location>
        <position position="2"/>
    </location>
</feature>
<dbReference type="EMBL" id="BPFH01000007">
    <property type="protein sequence ID" value="GIT96622.1"/>
    <property type="molecule type" value="Genomic_DNA"/>
</dbReference>
<keyword evidence="11 15" id="KW-0456">Lyase</keyword>
<comment type="subunit">
    <text evidence="3 15">Monomer.</text>
</comment>
<comment type="cofactor">
    <cofactor evidence="15">
        <name>Zn(2+)</name>
        <dbReference type="ChEBI" id="CHEBI:29105"/>
    </cofactor>
    <text evidence="15">Binds 1 zinc ion per subunit.</text>
</comment>
<keyword evidence="5 15" id="KW-0227">DNA damage</keyword>
<dbReference type="InterPro" id="IPR015886">
    <property type="entry name" value="H2TH_FPG"/>
</dbReference>
<sequence length="282" mass="31252">MPELPEVETVRRGLAPALEGARLTQVDVNRPDLRWPFPTDMSARLTGATITALGRRSKYLLAHLDRGETLIVHLGMSGRMVVDDTRLGQFHRDPAWLPRHDHVVFHTGTHRVTFNDARRFGFMDLVATDALETSRHFVRMGPEPLGNGFNEDYLVAAFAGRNTPVKSALLDQRIVAGLGNIYVCEALHRAGISPLRKAGRIASPRVRSLVPIIRDVLGEAIEAGGSSLRDHRQADGELGYFQHTFRVYDREGTPCPTDGCGGTIRRTVQAGRSSFHCVICQR</sequence>
<dbReference type="InterPro" id="IPR012319">
    <property type="entry name" value="FPG_cat"/>
</dbReference>
<keyword evidence="12 15" id="KW-0511">Multifunctional enzyme</keyword>
<dbReference type="InterPro" id="IPR000214">
    <property type="entry name" value="Znf_DNA_glyclase/AP_lyase"/>
</dbReference>
<evidence type="ECO:0000256" key="9">
    <source>
        <dbReference type="ARBA" id="ARBA00023125"/>
    </source>
</evidence>
<evidence type="ECO:0000256" key="14">
    <source>
        <dbReference type="ARBA" id="ARBA00044632"/>
    </source>
</evidence>
<evidence type="ECO:0000256" key="4">
    <source>
        <dbReference type="ARBA" id="ARBA00022723"/>
    </source>
</evidence>
<keyword evidence="13 15" id="KW-0326">Glycosidase</keyword>
<keyword evidence="10 15" id="KW-0234">DNA repair</keyword>
<gene>
    <name evidence="15 18" type="primary">mutM</name>
    <name evidence="15" type="synonym">fpg</name>
    <name evidence="18" type="ORF">JANAI62_32450</name>
</gene>
<dbReference type="Gene3D" id="3.20.190.10">
    <property type="entry name" value="MutM-like, N-terminal"/>
    <property type="match status" value="1"/>
</dbReference>
<dbReference type="SUPFAM" id="SSF46946">
    <property type="entry name" value="S13-like H2TH domain"/>
    <property type="match status" value="1"/>
</dbReference>
<dbReference type="PANTHER" id="PTHR22993">
    <property type="entry name" value="FORMAMIDOPYRIMIDINE-DNA GLYCOSYLASE"/>
    <property type="match status" value="1"/>
</dbReference>
<evidence type="ECO:0000259" key="16">
    <source>
        <dbReference type="PROSITE" id="PS51066"/>
    </source>
</evidence>
<comment type="catalytic activity">
    <reaction evidence="14 15">
        <text>2'-deoxyribonucleotide-(2'-deoxyribose 5'-phosphate)-2'-deoxyribonucleotide-DNA = a 3'-end 2'-deoxyribonucleotide-(2,3-dehydro-2,3-deoxyribose 5'-phosphate)-DNA + a 5'-end 5'-phospho-2'-deoxyribonucleoside-DNA + H(+)</text>
        <dbReference type="Rhea" id="RHEA:66592"/>
        <dbReference type="Rhea" id="RHEA-COMP:13180"/>
        <dbReference type="Rhea" id="RHEA-COMP:16897"/>
        <dbReference type="Rhea" id="RHEA-COMP:17067"/>
        <dbReference type="ChEBI" id="CHEBI:15378"/>
        <dbReference type="ChEBI" id="CHEBI:136412"/>
        <dbReference type="ChEBI" id="CHEBI:157695"/>
        <dbReference type="ChEBI" id="CHEBI:167181"/>
        <dbReference type="EC" id="4.2.99.18"/>
    </reaction>
</comment>
<feature type="binding site" evidence="15">
    <location>
        <position position="118"/>
    </location>
    <ligand>
        <name>DNA</name>
        <dbReference type="ChEBI" id="CHEBI:16991"/>
    </ligand>
</feature>
<dbReference type="CDD" id="cd08966">
    <property type="entry name" value="EcFpg-like_N"/>
    <property type="match status" value="1"/>
</dbReference>
<comment type="caution">
    <text evidence="18">The sequence shown here is derived from an EMBL/GenBank/DDBJ whole genome shotgun (WGS) entry which is preliminary data.</text>
</comment>
<accession>A0ABQ4NQC5</accession>
<evidence type="ECO:0000256" key="6">
    <source>
        <dbReference type="ARBA" id="ARBA00022771"/>
    </source>
</evidence>
<dbReference type="Gene3D" id="1.10.8.50">
    <property type="match status" value="1"/>
</dbReference>
<evidence type="ECO:0000256" key="1">
    <source>
        <dbReference type="ARBA" id="ARBA00001668"/>
    </source>
</evidence>
<name>A0ABQ4NQC5_9RHOB</name>
<evidence type="ECO:0000256" key="3">
    <source>
        <dbReference type="ARBA" id="ARBA00011245"/>
    </source>
</evidence>
<evidence type="ECO:0000256" key="13">
    <source>
        <dbReference type="ARBA" id="ARBA00023295"/>
    </source>
</evidence>
<evidence type="ECO:0000256" key="7">
    <source>
        <dbReference type="ARBA" id="ARBA00022801"/>
    </source>
</evidence>
<evidence type="ECO:0000313" key="19">
    <source>
        <dbReference type="Proteomes" id="UP000786693"/>
    </source>
</evidence>
<dbReference type="EC" id="3.2.2.23" evidence="15"/>
<evidence type="ECO:0000259" key="17">
    <source>
        <dbReference type="PROSITE" id="PS51068"/>
    </source>
</evidence>
<protein>
    <recommendedName>
        <fullName evidence="15">Formamidopyrimidine-DNA glycosylase</fullName>
        <shortName evidence="15">Fapy-DNA glycosylase</shortName>
        <ecNumber evidence="15">3.2.2.23</ecNumber>
    </recommendedName>
    <alternativeName>
        <fullName evidence="15">DNA-(apurinic or apyrimidinic site) lyase MutM</fullName>
        <shortName evidence="15">AP lyase MutM</shortName>
        <ecNumber evidence="15">4.2.99.18</ecNumber>
    </alternativeName>
</protein>
<evidence type="ECO:0000256" key="2">
    <source>
        <dbReference type="ARBA" id="ARBA00009409"/>
    </source>
</evidence>
<dbReference type="SMART" id="SM01232">
    <property type="entry name" value="H2TH"/>
    <property type="match status" value="1"/>
</dbReference>
<dbReference type="SMART" id="SM00898">
    <property type="entry name" value="Fapy_DNA_glyco"/>
    <property type="match status" value="1"/>
</dbReference>
<dbReference type="InterPro" id="IPR035937">
    <property type="entry name" value="FPG_N"/>
</dbReference>
<comment type="function">
    <text evidence="15">Involved in base excision repair of DNA damaged by oxidation or by mutagenic agents. Acts as DNA glycosylase that recognizes and removes damaged bases. Has a preference for oxidized purines, such as 7,8-dihydro-8-oxoguanine (8-oxoG). Has AP (apurinic/apyrimidinic) lyase activity and introduces nicks in the DNA strand. Cleaves the DNA backbone by beta-delta elimination to generate a single-strand break at the site of the removed base with both 3'- and 5'-phosphates.</text>
</comment>
<proteinExistence type="inferred from homology"/>
<dbReference type="RefSeq" id="WP_220750125.1">
    <property type="nucleotide sequence ID" value="NZ_BPFH01000007.1"/>
</dbReference>
<feature type="binding site" evidence="15">
    <location>
        <position position="100"/>
    </location>
    <ligand>
        <name>DNA</name>
        <dbReference type="ChEBI" id="CHEBI:16991"/>
    </ligand>
</feature>
<dbReference type="EC" id="4.2.99.18" evidence="15"/>
<evidence type="ECO:0000256" key="11">
    <source>
        <dbReference type="ARBA" id="ARBA00023239"/>
    </source>
</evidence>
<dbReference type="InterPro" id="IPR010979">
    <property type="entry name" value="Ribosomal_uS13-like_H2TH"/>
</dbReference>
<evidence type="ECO:0000256" key="8">
    <source>
        <dbReference type="ARBA" id="ARBA00022833"/>
    </source>
</evidence>
<dbReference type="Proteomes" id="UP000786693">
    <property type="component" value="Unassembled WGS sequence"/>
</dbReference>
<evidence type="ECO:0000313" key="18">
    <source>
        <dbReference type="EMBL" id="GIT96622.1"/>
    </source>
</evidence>
<keyword evidence="9 15" id="KW-0238">DNA-binding</keyword>
<keyword evidence="19" id="KW-1185">Reference proteome</keyword>
<evidence type="ECO:0000256" key="12">
    <source>
        <dbReference type="ARBA" id="ARBA00023268"/>
    </source>
</evidence>
<dbReference type="HAMAP" id="MF_00103">
    <property type="entry name" value="Fapy_DNA_glycosyl"/>
    <property type="match status" value="1"/>
</dbReference>
<keyword evidence="8 15" id="KW-0862">Zinc</keyword>
<feature type="domain" description="Formamidopyrimidine-DNA glycosylase catalytic" evidence="17">
    <location>
        <begin position="2"/>
        <end position="121"/>
    </location>
</feature>
<organism evidence="18 19">
    <name type="scientific">Jannaschia pagri</name>
    <dbReference type="NCBI Taxonomy" id="2829797"/>
    <lineage>
        <taxon>Bacteria</taxon>
        <taxon>Pseudomonadati</taxon>
        <taxon>Pseudomonadota</taxon>
        <taxon>Alphaproteobacteria</taxon>
        <taxon>Rhodobacterales</taxon>
        <taxon>Roseobacteraceae</taxon>
        <taxon>Jannaschia</taxon>
    </lineage>
</organism>
<feature type="domain" description="FPG-type" evidence="16">
    <location>
        <begin position="246"/>
        <end position="282"/>
    </location>
</feature>
<reference evidence="18 19" key="1">
    <citation type="submission" date="2021-05" db="EMBL/GenBank/DDBJ databases">
        <title>Bacteria Genome sequencing.</title>
        <authorList>
            <person name="Takabe Y."/>
            <person name="Nakajima Y."/>
            <person name="Suzuki S."/>
            <person name="Shiozaki T."/>
        </authorList>
    </citation>
    <scope>NUCLEOTIDE SEQUENCE [LARGE SCALE GENOMIC DNA]</scope>
    <source>
        <strain evidence="18 19">AI_62</strain>
    </source>
</reference>
<dbReference type="NCBIfam" id="TIGR00577">
    <property type="entry name" value="fpg"/>
    <property type="match status" value="1"/>
</dbReference>
<feature type="active site" description="Proton donor" evidence="15">
    <location>
        <position position="3"/>
    </location>
</feature>
<keyword evidence="4 15" id="KW-0479">Metal-binding</keyword>
<feature type="binding site" evidence="15">
    <location>
        <position position="161"/>
    </location>
    <ligand>
        <name>DNA</name>
        <dbReference type="ChEBI" id="CHEBI:16991"/>
    </ligand>
</feature>
<dbReference type="PROSITE" id="PS51066">
    <property type="entry name" value="ZF_FPG_2"/>
    <property type="match status" value="1"/>
</dbReference>
<dbReference type="PANTHER" id="PTHR22993:SF9">
    <property type="entry name" value="FORMAMIDOPYRIMIDINE-DNA GLYCOSYLASE"/>
    <property type="match status" value="1"/>
</dbReference>
<dbReference type="SUPFAM" id="SSF57716">
    <property type="entry name" value="Glucocorticoid receptor-like (DNA-binding domain)"/>
    <property type="match status" value="1"/>
</dbReference>
<evidence type="ECO:0000256" key="10">
    <source>
        <dbReference type="ARBA" id="ARBA00023204"/>
    </source>
</evidence>
<dbReference type="InterPro" id="IPR020629">
    <property type="entry name" value="FPG_Glyclase"/>
</dbReference>
<dbReference type="SUPFAM" id="SSF81624">
    <property type="entry name" value="N-terminal domain of MutM-like DNA repair proteins"/>
    <property type="match status" value="1"/>
</dbReference>
<comment type="catalytic activity">
    <reaction evidence="1 15">
        <text>Hydrolysis of DNA containing ring-opened 7-methylguanine residues, releasing 2,6-diamino-4-hydroxy-5-(N-methyl)formamidopyrimidine.</text>
        <dbReference type="EC" id="3.2.2.23"/>
    </reaction>
</comment>
<keyword evidence="7 15" id="KW-0378">Hydrolase</keyword>
<dbReference type="Pfam" id="PF06831">
    <property type="entry name" value="H2TH"/>
    <property type="match status" value="1"/>
</dbReference>
<dbReference type="PROSITE" id="PS51068">
    <property type="entry name" value="FPG_CAT"/>
    <property type="match status" value="1"/>
</dbReference>